<dbReference type="Pfam" id="PF02575">
    <property type="entry name" value="YbaB_DNA_bd"/>
    <property type="match status" value="1"/>
</dbReference>
<dbReference type="InterPro" id="IPR004401">
    <property type="entry name" value="YbaB/EbfC"/>
</dbReference>
<accession>A0A1H8YJP5</accession>
<dbReference type="InterPro" id="IPR036894">
    <property type="entry name" value="YbaB-like_sf"/>
</dbReference>
<dbReference type="OrthoDB" id="3637045at2"/>
<dbReference type="SUPFAM" id="SSF82607">
    <property type="entry name" value="YbaB-like"/>
    <property type="match status" value="1"/>
</dbReference>
<dbReference type="AlphaFoldDB" id="A0A1H8YJP5"/>
<dbReference type="RefSeq" id="WP_091623578.1">
    <property type="nucleotide sequence ID" value="NZ_FOEF01000016.1"/>
</dbReference>
<name>A0A1H8YJP5_9PSEU</name>
<sequence length="161" mass="16706">MNETARQLLARIEAIDTAAAENGSRAEAYQHMAGQLKDVQGEATSADGVVTVVAGAGGGITSVTFSERSSATAPEVLSSDVLQAIAEAQASAARLQAEVVARNLGDTELLDRVLASDEELFGSPRPVVVTTVPPPPGRRPAAAVEDDVDELTVFGDREPRP</sequence>
<organism evidence="1 2">
    <name type="scientific">Amycolatopsis saalfeldensis</name>
    <dbReference type="NCBI Taxonomy" id="394193"/>
    <lineage>
        <taxon>Bacteria</taxon>
        <taxon>Bacillati</taxon>
        <taxon>Actinomycetota</taxon>
        <taxon>Actinomycetes</taxon>
        <taxon>Pseudonocardiales</taxon>
        <taxon>Pseudonocardiaceae</taxon>
        <taxon>Amycolatopsis</taxon>
    </lineage>
</organism>
<protein>
    <submittedName>
        <fullName evidence="1">YbaB/EbfC DNA-binding family protein</fullName>
    </submittedName>
</protein>
<gene>
    <name evidence="1" type="ORF">SAMN04489732_116170</name>
</gene>
<proteinExistence type="predicted"/>
<reference evidence="1 2" key="1">
    <citation type="submission" date="2016-10" db="EMBL/GenBank/DDBJ databases">
        <authorList>
            <person name="de Groot N.N."/>
        </authorList>
    </citation>
    <scope>NUCLEOTIDE SEQUENCE [LARGE SCALE GENOMIC DNA]</scope>
    <source>
        <strain evidence="1 2">DSM 44993</strain>
    </source>
</reference>
<dbReference type="Gene3D" id="3.30.1310.10">
    <property type="entry name" value="Nucleoid-associated protein YbaB-like domain"/>
    <property type="match status" value="1"/>
</dbReference>
<evidence type="ECO:0000313" key="2">
    <source>
        <dbReference type="Proteomes" id="UP000198582"/>
    </source>
</evidence>
<dbReference type="STRING" id="394193.SAMN04489732_116170"/>
<evidence type="ECO:0000313" key="1">
    <source>
        <dbReference type="EMBL" id="SEP51628.1"/>
    </source>
</evidence>
<keyword evidence="2" id="KW-1185">Reference proteome</keyword>
<dbReference type="GO" id="GO:0003677">
    <property type="term" value="F:DNA binding"/>
    <property type="evidence" value="ECO:0007669"/>
    <property type="project" value="UniProtKB-KW"/>
</dbReference>
<dbReference type="EMBL" id="FOEF01000016">
    <property type="protein sequence ID" value="SEP51628.1"/>
    <property type="molecule type" value="Genomic_DNA"/>
</dbReference>
<keyword evidence="1" id="KW-0238">DNA-binding</keyword>
<dbReference type="Proteomes" id="UP000198582">
    <property type="component" value="Unassembled WGS sequence"/>
</dbReference>